<feature type="compositionally biased region" description="Pro residues" evidence="1">
    <location>
        <begin position="191"/>
        <end position="200"/>
    </location>
</feature>
<dbReference type="Proteomes" id="UP001501532">
    <property type="component" value="Unassembled WGS sequence"/>
</dbReference>
<feature type="region of interest" description="Disordered" evidence="1">
    <location>
        <begin position="84"/>
        <end position="155"/>
    </location>
</feature>
<reference evidence="3" key="1">
    <citation type="journal article" date="2019" name="Int. J. Syst. Evol. Microbiol.">
        <title>The Global Catalogue of Microorganisms (GCM) 10K type strain sequencing project: providing services to taxonomists for standard genome sequencing and annotation.</title>
        <authorList>
            <consortium name="The Broad Institute Genomics Platform"/>
            <consortium name="The Broad Institute Genome Sequencing Center for Infectious Disease"/>
            <person name="Wu L."/>
            <person name="Ma J."/>
        </authorList>
    </citation>
    <scope>NUCLEOTIDE SEQUENCE [LARGE SCALE GENOMIC DNA]</scope>
    <source>
        <strain evidence="3">JCM 9091</strain>
    </source>
</reference>
<dbReference type="RefSeq" id="WP_234513346.1">
    <property type="nucleotide sequence ID" value="NZ_BAAAUF010000010.1"/>
</dbReference>
<proteinExistence type="predicted"/>
<sequence length="413" mass="42784">MTPPAALPFAGAALHVMRTAAGRRALHLALLVGGLFALGFLCEGQAHAVEGTPVASTAPTAPAAAGTPPDVVRPVEKAVRHVEGTVSSEARQAVQGSPRQAAHPSAAGTRPAGGTRPASNRRSLSDTRFLSDTGSVSDTRFLSDTGSVSDTGSLSTIRQMARSRAEGLLQSGEGFLRTVSEESADELSRRPPIPPIPPISSTPSIRPLRPLRPLGPLRPIRPLPPIRSIPSILPVPSLPPVLSVPSSPSVPSTPPVSSSPGFPGLPDLPGFPGAPGPPGVQTPPARTLPMPSVQERPVGGARRHRPGEQRQDWGQGPRITGADAASGRYARRALRLPRPVHAPLPQSPDGAPNGVFGVFDAHSAGDDRASRHGDGHAVAPHHRAPLRLLPGATAVVTADGTRDRHRNIPKFPG</sequence>
<feature type="region of interest" description="Disordered" evidence="1">
    <location>
        <begin position="242"/>
        <end position="389"/>
    </location>
</feature>
<evidence type="ECO:0000256" key="1">
    <source>
        <dbReference type="SAM" id="MobiDB-lite"/>
    </source>
</evidence>
<accession>A0ABP6L7P2</accession>
<feature type="compositionally biased region" description="Low complexity" evidence="1">
    <location>
        <begin position="201"/>
        <end position="210"/>
    </location>
</feature>
<feature type="compositionally biased region" description="Pro residues" evidence="1">
    <location>
        <begin position="272"/>
        <end position="281"/>
    </location>
</feature>
<evidence type="ECO:0000313" key="3">
    <source>
        <dbReference type="Proteomes" id="UP001501532"/>
    </source>
</evidence>
<name>A0ABP6L7P2_9ACTN</name>
<keyword evidence="3" id="KW-1185">Reference proteome</keyword>
<feature type="compositionally biased region" description="Polar residues" evidence="1">
    <location>
        <begin position="117"/>
        <end position="155"/>
    </location>
</feature>
<feature type="compositionally biased region" description="Polar residues" evidence="1">
    <location>
        <begin position="85"/>
        <end position="98"/>
    </location>
</feature>
<gene>
    <name evidence="2" type="ORF">GCM10010448_13180</name>
</gene>
<organism evidence="2 3">
    <name type="scientific">Streptomyces glomeratus</name>
    <dbReference type="NCBI Taxonomy" id="284452"/>
    <lineage>
        <taxon>Bacteria</taxon>
        <taxon>Bacillati</taxon>
        <taxon>Actinomycetota</taxon>
        <taxon>Actinomycetes</taxon>
        <taxon>Kitasatosporales</taxon>
        <taxon>Streptomycetaceae</taxon>
        <taxon>Streptomyces</taxon>
    </lineage>
</organism>
<protein>
    <submittedName>
        <fullName evidence="2">Uncharacterized protein</fullName>
    </submittedName>
</protein>
<feature type="compositionally biased region" description="Basic and acidic residues" evidence="1">
    <location>
        <begin position="363"/>
        <end position="375"/>
    </location>
</feature>
<dbReference type="EMBL" id="BAAAUF010000010">
    <property type="protein sequence ID" value="GAA3032509.1"/>
    <property type="molecule type" value="Genomic_DNA"/>
</dbReference>
<feature type="compositionally biased region" description="Low complexity" evidence="1">
    <location>
        <begin position="242"/>
        <end position="271"/>
    </location>
</feature>
<comment type="caution">
    <text evidence="2">The sequence shown here is derived from an EMBL/GenBank/DDBJ whole genome shotgun (WGS) entry which is preliminary data.</text>
</comment>
<feature type="region of interest" description="Disordered" evidence="1">
    <location>
        <begin position="173"/>
        <end position="210"/>
    </location>
</feature>
<evidence type="ECO:0000313" key="2">
    <source>
        <dbReference type="EMBL" id="GAA3032509.1"/>
    </source>
</evidence>